<dbReference type="InterPro" id="IPR035979">
    <property type="entry name" value="RBD_domain_sf"/>
</dbReference>
<feature type="region of interest" description="Disordered" evidence="1">
    <location>
        <begin position="1103"/>
        <end position="1138"/>
    </location>
</feature>
<dbReference type="PANTHER" id="PTHR10688">
    <property type="entry name" value="PWWP DOMAIN-CONTAINING PROTEIN"/>
    <property type="match status" value="1"/>
</dbReference>
<evidence type="ECO:0000256" key="1">
    <source>
        <dbReference type="SAM" id="MobiDB-lite"/>
    </source>
</evidence>
<dbReference type="InterPro" id="IPR052657">
    <property type="entry name" value="PDP_family_Arabidopsis"/>
</dbReference>
<dbReference type="GO" id="GO:0003676">
    <property type="term" value="F:nucleic acid binding"/>
    <property type="evidence" value="ECO:0007669"/>
    <property type="project" value="InterPro"/>
</dbReference>
<organism evidence="2">
    <name type="scientific">Fagus sylvatica</name>
    <name type="common">Beechnut</name>
    <dbReference type="NCBI Taxonomy" id="28930"/>
    <lineage>
        <taxon>Eukaryota</taxon>
        <taxon>Viridiplantae</taxon>
        <taxon>Streptophyta</taxon>
        <taxon>Embryophyta</taxon>
        <taxon>Tracheophyta</taxon>
        <taxon>Spermatophyta</taxon>
        <taxon>Magnoliopsida</taxon>
        <taxon>eudicotyledons</taxon>
        <taxon>Gunneridae</taxon>
        <taxon>Pentapetalae</taxon>
        <taxon>rosids</taxon>
        <taxon>fabids</taxon>
        <taxon>Fagales</taxon>
        <taxon>Fagaceae</taxon>
        <taxon>Fagus</taxon>
    </lineage>
</organism>
<protein>
    <recommendedName>
        <fullName evidence="3">PWWP domain-containing protein</fullName>
    </recommendedName>
</protein>
<proteinExistence type="predicted"/>
<dbReference type="EMBL" id="OIVN01000157">
    <property type="protein sequence ID" value="SPC75361.1"/>
    <property type="molecule type" value="Genomic_DNA"/>
</dbReference>
<reference evidence="2" key="1">
    <citation type="submission" date="2018-02" db="EMBL/GenBank/DDBJ databases">
        <authorList>
            <person name="Cohen D.B."/>
            <person name="Kent A.D."/>
        </authorList>
    </citation>
    <scope>NUCLEOTIDE SEQUENCE</scope>
</reference>
<evidence type="ECO:0008006" key="3">
    <source>
        <dbReference type="Google" id="ProtNLM"/>
    </source>
</evidence>
<dbReference type="AlphaFoldDB" id="A0A2N9EKV6"/>
<dbReference type="SUPFAM" id="SSF54928">
    <property type="entry name" value="RNA-binding domain, RBD"/>
    <property type="match status" value="2"/>
</dbReference>
<dbReference type="CDD" id="cd05162">
    <property type="entry name" value="PWWP"/>
    <property type="match status" value="1"/>
</dbReference>
<gene>
    <name evidence="2" type="ORF">FSB_LOCUS3243</name>
</gene>
<accession>A0A2N9EKV6</accession>
<feature type="compositionally biased region" description="Basic and acidic residues" evidence="1">
    <location>
        <begin position="1110"/>
        <end position="1120"/>
    </location>
</feature>
<sequence length="1152" mass="128068">MQKRYRGEIVWARVSFPQTWWPALVLRTIEDDLAILVSFFFHPQIPPRYFLPSELLSFRNYFRFFLTPPHTTSHALIDRALEIYGRRILSSLTCPCQTKTKTKTKTTSFKAVEEVLGFVVSAAVSPWVEKVEFVDAVEALAYVQAFRGYNLIKQRSVYNFHCERGGNNKSSVGHESDFLELEDESLLLFQEKEMNLEDGVSNRLNLKVPVWKESFEQLHEHRLDSKQSKAQSVNEILVNLHCLALDPFYLVGNCLNTVRLNVLRFRSFSFQNISDISLKKCLHPKSTEAHFSHPGYIEAELGVKVDIKQSCGEIVCPSVSYMDAPVNCLGKKRKLDQPSVSCRSLKLQKNMQFSSTTGTNAYLQINKAECKANSFDALFPGPPLSDHSFKLCMPMPLFPLNGSDSYLRRKHSSGFRVDLVNAGFPFPLIKLEMKHHSSIEPQSLTYLCDSNLMDLVQNMFNNSLLGGASHRHHGDIVETGKLQEPAENIDILNDSRACISSVKGQEPGKSFCIWEDHGSCMSYVGIRDEDVKVDCNLSLLQPFATQSVFNHVIGTLANVIKVDHSLAAKKWPSQSDVTADKIKMLPSDGDGATSIRPNKEASVNVAFGDSSKEHKELYKPVASDSSFKLQRGQQLEGLVTIADSTSLHMKFPKDFKLPSKEELVQKFSPFGTVNSLRTKIFYNTSAAKVVFLHPTDAMAAYQYTKKERVLFGEANIRFWLDPLEHKRRGTEFSSPPPSLKWKPVNLKKCQLVTSDLSFKSKRGQQLEALATTAASTSLHMKFPKDFELPSKQELVKKFSPFGKIDSFRTKVSSYTGAAQVVFLHPIDAVAAYQYAKKKRVLFGGANMRFWLDPLEHKRRGTKFSVSSPSLTEKQMNLKSCLKKSSPLECRDKKKPHKYDGGDCGGNDGDFGVLVVLQGGVGDYMVVVLNETIASIGFRRGEVFGDGDAIGCGDESGGGVDGGFAVCVGLVAVRLLLAPVVADLAWGGEGGFGCREGGGGVDLVASRLWDGASGETSQQGREGMWMKEAGRCNGTWGQWSVSWQRWEKIKAEIVGNGIKRERVAEAGSVREIGEGEADAVAESMRSGPNPTRSHQIWRDLTRSGEVSPDLEPLRGGERFGGADRTVTSPDLEPLRGGERFGGADRTVWRCRST</sequence>
<name>A0A2N9EKV6_FAGSY</name>
<dbReference type="PANTHER" id="PTHR10688:SF2">
    <property type="entry name" value="PWWP DOMAIN-CONTAINING PROTEIN"/>
    <property type="match status" value="1"/>
</dbReference>
<evidence type="ECO:0000313" key="2">
    <source>
        <dbReference type="EMBL" id="SPC75361.1"/>
    </source>
</evidence>